<dbReference type="InterPro" id="IPR008969">
    <property type="entry name" value="CarboxyPept-like_regulatory"/>
</dbReference>
<proteinExistence type="predicted"/>
<evidence type="ECO:0000313" key="3">
    <source>
        <dbReference type="Proteomes" id="UP001500454"/>
    </source>
</evidence>
<accession>A0ABP8JIM8</accession>
<keyword evidence="1" id="KW-0732">Signal</keyword>
<evidence type="ECO:0000313" key="2">
    <source>
        <dbReference type="EMBL" id="GAA4391476.1"/>
    </source>
</evidence>
<reference evidence="3" key="1">
    <citation type="journal article" date="2019" name="Int. J. Syst. Evol. Microbiol.">
        <title>The Global Catalogue of Microorganisms (GCM) 10K type strain sequencing project: providing services to taxonomists for standard genome sequencing and annotation.</title>
        <authorList>
            <consortium name="The Broad Institute Genomics Platform"/>
            <consortium name="The Broad Institute Genome Sequencing Center for Infectious Disease"/>
            <person name="Wu L."/>
            <person name="Ma J."/>
        </authorList>
    </citation>
    <scope>NUCLEOTIDE SEQUENCE [LARGE SCALE GENOMIC DNA]</scope>
    <source>
        <strain evidence="3">JCM 17924</strain>
    </source>
</reference>
<dbReference type="Proteomes" id="UP001500454">
    <property type="component" value="Unassembled WGS sequence"/>
</dbReference>
<gene>
    <name evidence="2" type="ORF">GCM10023186_40830</name>
</gene>
<keyword evidence="3" id="KW-1185">Reference proteome</keyword>
<feature type="signal peptide" evidence="1">
    <location>
        <begin position="1"/>
        <end position="22"/>
    </location>
</feature>
<dbReference type="RefSeq" id="WP_345227231.1">
    <property type="nucleotide sequence ID" value="NZ_BAABHA010000015.1"/>
</dbReference>
<protein>
    <recommendedName>
        <fullName evidence="4">Carboxypeptidase-like regulatory domain-containing protein</fullName>
    </recommendedName>
</protein>
<name>A0ABP8JIM8_9BACT</name>
<dbReference type="Pfam" id="PF13715">
    <property type="entry name" value="CarbopepD_reg_2"/>
    <property type="match status" value="1"/>
</dbReference>
<dbReference type="SUPFAM" id="SSF49464">
    <property type="entry name" value="Carboxypeptidase regulatory domain-like"/>
    <property type="match status" value="1"/>
</dbReference>
<dbReference type="EMBL" id="BAABHA010000015">
    <property type="protein sequence ID" value="GAA4391476.1"/>
    <property type="molecule type" value="Genomic_DNA"/>
</dbReference>
<evidence type="ECO:0000256" key="1">
    <source>
        <dbReference type="SAM" id="SignalP"/>
    </source>
</evidence>
<sequence>MHRLPTFLLVFAFALLANSAHAQTTASSATLSGGERDQRLALAVSDRPITATTPACQIVRGQVLNEDGLPLPGATVMLKGTRLIYSTNSEGFYSFTTNSLALPNLQISYAGYSDVELPVRRCSPETITLALIPGTRVKQGGRNHGKILAVGRN</sequence>
<comment type="caution">
    <text evidence="2">The sequence shown here is derived from an EMBL/GenBank/DDBJ whole genome shotgun (WGS) entry which is preliminary data.</text>
</comment>
<evidence type="ECO:0008006" key="4">
    <source>
        <dbReference type="Google" id="ProtNLM"/>
    </source>
</evidence>
<organism evidence="2 3">
    <name type="scientific">Hymenobacter koreensis</name>
    <dbReference type="NCBI Taxonomy" id="1084523"/>
    <lineage>
        <taxon>Bacteria</taxon>
        <taxon>Pseudomonadati</taxon>
        <taxon>Bacteroidota</taxon>
        <taxon>Cytophagia</taxon>
        <taxon>Cytophagales</taxon>
        <taxon>Hymenobacteraceae</taxon>
        <taxon>Hymenobacter</taxon>
    </lineage>
</organism>
<dbReference type="Gene3D" id="2.60.40.1120">
    <property type="entry name" value="Carboxypeptidase-like, regulatory domain"/>
    <property type="match status" value="1"/>
</dbReference>
<feature type="chain" id="PRO_5045277063" description="Carboxypeptidase-like regulatory domain-containing protein" evidence="1">
    <location>
        <begin position="23"/>
        <end position="153"/>
    </location>
</feature>